<gene>
    <name evidence="1" type="ORF">MLD38_015619</name>
</gene>
<proteinExistence type="predicted"/>
<evidence type="ECO:0000313" key="2">
    <source>
        <dbReference type="Proteomes" id="UP001057402"/>
    </source>
</evidence>
<dbReference type="Proteomes" id="UP001057402">
    <property type="component" value="Chromosome 4"/>
</dbReference>
<organism evidence="1 2">
    <name type="scientific">Melastoma candidum</name>
    <dbReference type="NCBI Taxonomy" id="119954"/>
    <lineage>
        <taxon>Eukaryota</taxon>
        <taxon>Viridiplantae</taxon>
        <taxon>Streptophyta</taxon>
        <taxon>Embryophyta</taxon>
        <taxon>Tracheophyta</taxon>
        <taxon>Spermatophyta</taxon>
        <taxon>Magnoliopsida</taxon>
        <taxon>eudicotyledons</taxon>
        <taxon>Gunneridae</taxon>
        <taxon>Pentapetalae</taxon>
        <taxon>rosids</taxon>
        <taxon>malvids</taxon>
        <taxon>Myrtales</taxon>
        <taxon>Melastomataceae</taxon>
        <taxon>Melastomatoideae</taxon>
        <taxon>Melastomateae</taxon>
        <taxon>Melastoma</taxon>
    </lineage>
</organism>
<accession>A0ACB9RGV7</accession>
<protein>
    <submittedName>
        <fullName evidence="1">Uncharacterized protein</fullName>
    </submittedName>
</protein>
<dbReference type="EMBL" id="CM042883">
    <property type="protein sequence ID" value="KAI4378084.1"/>
    <property type="molecule type" value="Genomic_DNA"/>
</dbReference>
<comment type="caution">
    <text evidence="1">The sequence shown here is derived from an EMBL/GenBank/DDBJ whole genome shotgun (WGS) entry which is preliminary data.</text>
</comment>
<name>A0ACB9RGV7_9MYRT</name>
<reference evidence="2" key="1">
    <citation type="journal article" date="2023" name="Front. Plant Sci.">
        <title>Chromosomal-level genome assembly of Melastoma candidum provides insights into trichome evolution.</title>
        <authorList>
            <person name="Zhong Y."/>
            <person name="Wu W."/>
            <person name="Sun C."/>
            <person name="Zou P."/>
            <person name="Liu Y."/>
            <person name="Dai S."/>
            <person name="Zhou R."/>
        </authorList>
    </citation>
    <scope>NUCLEOTIDE SEQUENCE [LARGE SCALE GENOMIC DNA]</scope>
</reference>
<evidence type="ECO:0000313" key="1">
    <source>
        <dbReference type="EMBL" id="KAI4378084.1"/>
    </source>
</evidence>
<sequence>MIPFTVDARGLDLGQPTLSWTSTRGAFYFHTKLPPKLGNRELKPSYQRTQLRIGPRDQRTRVGFTLSELLKMFMGGLFNKEKEPSEQPV</sequence>
<keyword evidence="2" id="KW-1185">Reference proteome</keyword>